<dbReference type="InterPro" id="IPR017853">
    <property type="entry name" value="GH"/>
</dbReference>
<accession>A0A3N6S9I2</accession>
<evidence type="ECO:0000256" key="1">
    <source>
        <dbReference type="ARBA" id="ARBA00022676"/>
    </source>
</evidence>
<feature type="binding site" evidence="3">
    <location>
        <position position="132"/>
    </location>
    <ligand>
        <name>substrate</name>
    </ligand>
</feature>
<proteinExistence type="predicted"/>
<evidence type="ECO:0000259" key="4">
    <source>
        <dbReference type="SMART" id="SM00642"/>
    </source>
</evidence>
<dbReference type="Pfam" id="PF16657">
    <property type="entry name" value="Malt_amylase_C"/>
    <property type="match status" value="1"/>
</dbReference>
<name>A0A3N6S9I2_9GAMM</name>
<dbReference type="Gene3D" id="3.20.20.80">
    <property type="entry name" value="Glycosidases"/>
    <property type="match status" value="1"/>
</dbReference>
<feature type="domain" description="Glycosyl hydrolase family 13 catalytic" evidence="4">
    <location>
        <begin position="66"/>
        <end position="479"/>
    </location>
</feature>
<feature type="binding site" evidence="3">
    <location>
        <position position="94"/>
    </location>
    <ligand>
        <name>substrate</name>
    </ligand>
</feature>
<keyword evidence="2" id="KW-0808">Transferase</keyword>
<dbReference type="SUPFAM" id="SSF51445">
    <property type="entry name" value="(Trans)glycosidases"/>
    <property type="match status" value="1"/>
</dbReference>
<organism evidence="5 6">
    <name type="scientific">Erwinia psidii</name>
    <dbReference type="NCBI Taxonomy" id="69224"/>
    <lineage>
        <taxon>Bacteria</taxon>
        <taxon>Pseudomonadati</taxon>
        <taxon>Pseudomonadota</taxon>
        <taxon>Gammaproteobacteria</taxon>
        <taxon>Enterobacterales</taxon>
        <taxon>Erwiniaceae</taxon>
        <taxon>Erwinia</taxon>
    </lineage>
</organism>
<evidence type="ECO:0000313" key="5">
    <source>
        <dbReference type="EMBL" id="RQM37880.1"/>
    </source>
</evidence>
<dbReference type="PANTHER" id="PTHR38784:SF1">
    <property type="entry name" value="SUCROSE PHOSPHORYLASE"/>
    <property type="match status" value="1"/>
</dbReference>
<comment type="caution">
    <text evidence="5">The sequence shown here is derived from an EMBL/GenBank/DDBJ whole genome shotgun (WGS) entry which is preliminary data.</text>
</comment>
<keyword evidence="1" id="KW-0328">Glycosyltransferase</keyword>
<dbReference type="InterPro" id="IPR032091">
    <property type="entry name" value="Malt_amylase-like_C"/>
</dbReference>
<gene>
    <name evidence="5" type="ORF">EB241_13075</name>
</gene>
<dbReference type="InterPro" id="IPR033746">
    <property type="entry name" value="GGa_phosphorylase"/>
</dbReference>
<evidence type="ECO:0000313" key="6">
    <source>
        <dbReference type="Proteomes" id="UP000279457"/>
    </source>
</evidence>
<dbReference type="SMART" id="SM00642">
    <property type="entry name" value="Aamy"/>
    <property type="match status" value="1"/>
</dbReference>
<evidence type="ECO:0000256" key="2">
    <source>
        <dbReference type="ARBA" id="ARBA00022679"/>
    </source>
</evidence>
<dbReference type="InterPro" id="IPR013780">
    <property type="entry name" value="Glyco_hydro_b"/>
</dbReference>
<dbReference type="GO" id="GO:0016757">
    <property type="term" value="F:glycosyltransferase activity"/>
    <property type="evidence" value="ECO:0007669"/>
    <property type="project" value="UniProtKB-KW"/>
</dbReference>
<feature type="binding site" evidence="3">
    <location>
        <begin position="226"/>
        <end position="228"/>
    </location>
    <ligand>
        <name>substrate</name>
    </ligand>
</feature>
<dbReference type="PIRSF" id="PIRSF003059">
    <property type="entry name" value="Sucrose_phosphorylase"/>
    <property type="match status" value="1"/>
</dbReference>
<feature type="binding site" evidence="3">
    <location>
        <position position="442"/>
    </location>
    <ligand>
        <name>substrate</name>
    </ligand>
</feature>
<dbReference type="AlphaFoldDB" id="A0A3N6S9I2"/>
<dbReference type="Gene3D" id="2.60.40.1180">
    <property type="entry name" value="Golgi alpha-mannosidase II"/>
    <property type="match status" value="1"/>
</dbReference>
<protein>
    <submittedName>
        <fullName evidence="5">Sugar phosphorylase</fullName>
    </submittedName>
</protein>
<dbReference type="InterPro" id="IPR016377">
    <property type="entry name" value="Sucrose_GGa_phosphorylase-rel"/>
</dbReference>
<keyword evidence="6" id="KW-1185">Reference proteome</keyword>
<reference evidence="5 6" key="1">
    <citation type="submission" date="2018-10" db="EMBL/GenBank/DDBJ databases">
        <title>Draft genome sequence for the type isolate of Erwinia psidii, agent causal of bacterial blight in guava (Psidium guajava) and wilt and die-back of Eucalyptus spp.</title>
        <authorList>
            <person name="Hermenegildo P.S."/>
            <person name="Santos S.A."/>
            <person name="Guimaraes L.M.S."/>
            <person name="Vidigal P.M.P."/>
            <person name="Pereira I.C."/>
            <person name="Badel J.L."/>
            <person name="Alfenas-Zerbini P."/>
            <person name="Ferreira M.A.S.V."/>
            <person name="Alfenas A.C."/>
        </authorList>
    </citation>
    <scope>NUCLEOTIDE SEQUENCE [LARGE SCALE GENOMIC DNA]</scope>
    <source>
        <strain evidence="5 6">IBSBF 435</strain>
    </source>
</reference>
<dbReference type="RefSeq" id="WP_124233623.1">
    <property type="nucleotide sequence ID" value="NZ_RHHM01000009.1"/>
</dbReference>
<dbReference type="InterPro" id="IPR045857">
    <property type="entry name" value="O16G_dom_2"/>
</dbReference>
<feature type="binding site" evidence="3">
    <location>
        <begin position="336"/>
        <end position="337"/>
    </location>
    <ligand>
        <name>substrate</name>
    </ligand>
</feature>
<dbReference type="CDD" id="cd11356">
    <property type="entry name" value="AmyAc_Sucrose_phosphorylase-like_1"/>
    <property type="match status" value="1"/>
</dbReference>
<dbReference type="EMBL" id="RHHM01000009">
    <property type="protein sequence ID" value="RQM37880.1"/>
    <property type="molecule type" value="Genomic_DNA"/>
</dbReference>
<dbReference type="Pfam" id="PF00128">
    <property type="entry name" value="Alpha-amylase"/>
    <property type="match status" value="1"/>
</dbReference>
<dbReference type="PANTHER" id="PTHR38784">
    <property type="entry name" value="SUCROSE PHOSPHORYLASE"/>
    <property type="match status" value="1"/>
</dbReference>
<sequence length="574" mass="64738">MEIINQLIDEIYDNTFPADALAALTRAIGQARDALTHPRKAHWDEKDVVLIAYADQFHQPGIPTLQTFSHFYQQHFQSTFNLVHLLPFFPYSSDDGFSVIDYHRVSEPCGHWTDVAELHRHTRLMFDFVCNHMSAHSTWFQHFLSQDPGWQDFFISINPATDLSAVTRPRTSPLLTPYRMASGETKYIWTTFSADQVDLNYATPAVLLKMVGVLLDYLLKGADYVRLDAVGYMWKTPGTSCIHLQKTHQLVKLLRAIVNQVAPGTVILTETNVPHDENIRYLGNGGDEAQMVYQFSLPPLVLHAIHYGKSHALKQWASSLPTGRGTTSWFNFLASHDGIGLNALRGILPESEITSLVCDLLQEGALVSYKTNPDGTTSPYEINVTYLDALNKKDDDDETRLRRFMLAHALLLAFPGVPAVYVQSILGSGNDLAGVQETGCNRAINRQKYHPDDIAAELNKASSLRHRIFHQLSQLIQLRTRQSAFHPDNAMTVLESDNSVLAIRRQSEQTRQQLLCVYNFSHQDRLYTLPEAEGWRNVISGEKVAGDWPLTLTPFGWAWLQRCEGEQAGYASLS</sequence>
<evidence type="ECO:0000256" key="3">
    <source>
        <dbReference type="PIRSR" id="PIRSR003059-2"/>
    </source>
</evidence>
<dbReference type="GO" id="GO:0005975">
    <property type="term" value="P:carbohydrate metabolic process"/>
    <property type="evidence" value="ECO:0007669"/>
    <property type="project" value="InterPro"/>
</dbReference>
<dbReference type="InterPro" id="IPR006047">
    <property type="entry name" value="GH13_cat_dom"/>
</dbReference>
<dbReference type="Proteomes" id="UP000279457">
    <property type="component" value="Unassembled WGS sequence"/>
</dbReference>
<dbReference type="OrthoDB" id="9805159at2"/>
<dbReference type="Gene3D" id="3.90.400.10">
    <property type="entry name" value="Oligo-1,6-glucosidase, Domain 2"/>
    <property type="match status" value="1"/>
</dbReference>